<keyword evidence="4" id="KW-0472">Membrane</keyword>
<evidence type="ECO:0000259" key="7">
    <source>
        <dbReference type="Pfam" id="PF07980"/>
    </source>
</evidence>
<protein>
    <submittedName>
        <fullName evidence="9">RagB/SusD family nutrient uptake outer membrane protein</fullName>
    </submittedName>
</protein>
<dbReference type="EMBL" id="DYXD01000252">
    <property type="protein sequence ID" value="HJF08781.1"/>
    <property type="molecule type" value="Genomic_DNA"/>
</dbReference>
<keyword evidence="3 6" id="KW-0732">Signal</keyword>
<evidence type="ECO:0000256" key="6">
    <source>
        <dbReference type="SAM" id="SignalP"/>
    </source>
</evidence>
<organism evidence="9 10">
    <name type="scientific">Phocaeicola coprocola</name>
    <dbReference type="NCBI Taxonomy" id="310298"/>
    <lineage>
        <taxon>Bacteria</taxon>
        <taxon>Pseudomonadati</taxon>
        <taxon>Bacteroidota</taxon>
        <taxon>Bacteroidia</taxon>
        <taxon>Bacteroidales</taxon>
        <taxon>Bacteroidaceae</taxon>
        <taxon>Phocaeicola</taxon>
    </lineage>
</organism>
<reference evidence="9" key="1">
    <citation type="journal article" date="2021" name="PeerJ">
        <title>Extensive microbial diversity within the chicken gut microbiome revealed by metagenomics and culture.</title>
        <authorList>
            <person name="Gilroy R."/>
            <person name="Ravi A."/>
            <person name="Getino M."/>
            <person name="Pursley I."/>
            <person name="Horton D.L."/>
            <person name="Alikhan N.F."/>
            <person name="Baker D."/>
            <person name="Gharbi K."/>
            <person name="Hall N."/>
            <person name="Watson M."/>
            <person name="Adriaenssens E.M."/>
            <person name="Foster-Nyarko E."/>
            <person name="Jarju S."/>
            <person name="Secka A."/>
            <person name="Antonio M."/>
            <person name="Oren A."/>
            <person name="Chaudhuri R.R."/>
            <person name="La Ragione R."/>
            <person name="Hildebrand F."/>
            <person name="Pallen M.J."/>
        </authorList>
    </citation>
    <scope>NUCLEOTIDE SEQUENCE</scope>
    <source>
        <strain evidence="9">CHK165-8395</strain>
    </source>
</reference>
<dbReference type="Pfam" id="PF07980">
    <property type="entry name" value="SusD_RagB"/>
    <property type="match status" value="1"/>
</dbReference>
<reference evidence="9" key="2">
    <citation type="submission" date="2021-09" db="EMBL/GenBank/DDBJ databases">
        <authorList>
            <person name="Gilroy R."/>
        </authorList>
    </citation>
    <scope>NUCLEOTIDE SEQUENCE</scope>
    <source>
        <strain evidence="9">CHK165-8395</strain>
    </source>
</reference>
<comment type="subcellular location">
    <subcellularLocation>
        <location evidence="1">Cell outer membrane</location>
    </subcellularLocation>
</comment>
<dbReference type="Proteomes" id="UP000718012">
    <property type="component" value="Unassembled WGS sequence"/>
</dbReference>
<evidence type="ECO:0000256" key="3">
    <source>
        <dbReference type="ARBA" id="ARBA00022729"/>
    </source>
</evidence>
<dbReference type="AlphaFoldDB" id="A0A921FFB9"/>
<dbReference type="InterPro" id="IPR011990">
    <property type="entry name" value="TPR-like_helical_dom_sf"/>
</dbReference>
<evidence type="ECO:0000256" key="4">
    <source>
        <dbReference type="ARBA" id="ARBA00023136"/>
    </source>
</evidence>
<evidence type="ECO:0000259" key="8">
    <source>
        <dbReference type="Pfam" id="PF14322"/>
    </source>
</evidence>
<evidence type="ECO:0000256" key="5">
    <source>
        <dbReference type="ARBA" id="ARBA00023237"/>
    </source>
</evidence>
<dbReference type="Gene3D" id="1.25.40.390">
    <property type="match status" value="1"/>
</dbReference>
<sequence>MKTLKYKIAVLCFSALTTVSCSDFLQEDPRGQMTNLESFTEKSDLEGSIHALYYQIKMASGYIGIYAPVLMGDDMTSIISKSNFTDWDQFISNDGNPMMTSGVGCWSCMWNVVKAANYIINGVATTPGVTQDDINFAIAEARFWRAYAYFWMVRCWGPLPIIESYQLNVDATVSTEEQVYDFLVKDLKFAETYLPTEYTTEPWNINGLNTIANRAAAQAVLAQVYLTMAGWPLNKGTEYYKLAAEKAKELIDQVENGTYKYQVFDEFWKVYSRQYNKSNTEIILPVYFTKDFGVGDASQAARGLAELPEETGGFSDMRAEIKFWKDFPAGPRKKAIFGDVYYHNQDKKVVPWFYDNVTNCNNPYYVMFAFANDEVEYDQTKSYNEQADGWSDQTAAFIRLPEVYLWYAEAVGRSGSGDKAKAIELLNTVRRRADGKWNDPSYNYYPSTLSNEELAEAAYNEHGWEIAGYYKSMTTRYHDQRRMNRLKEHFEYRLINPEIEVTEQWLKENPDKADMVNGPVYMKERVTMTGSWDDSKMYAPYPSIDTSLYPSLKK</sequence>
<evidence type="ECO:0000256" key="1">
    <source>
        <dbReference type="ARBA" id="ARBA00004442"/>
    </source>
</evidence>
<evidence type="ECO:0000313" key="10">
    <source>
        <dbReference type="Proteomes" id="UP000718012"/>
    </source>
</evidence>
<feature type="chain" id="PRO_5037387751" evidence="6">
    <location>
        <begin position="23"/>
        <end position="554"/>
    </location>
</feature>
<feature type="domain" description="RagB/SusD" evidence="7">
    <location>
        <begin position="358"/>
        <end position="552"/>
    </location>
</feature>
<evidence type="ECO:0000256" key="2">
    <source>
        <dbReference type="ARBA" id="ARBA00006275"/>
    </source>
</evidence>
<dbReference type="Pfam" id="PF14322">
    <property type="entry name" value="SusD-like_3"/>
    <property type="match status" value="1"/>
</dbReference>
<comment type="caution">
    <text evidence="9">The sequence shown here is derived from an EMBL/GenBank/DDBJ whole genome shotgun (WGS) entry which is preliminary data.</text>
</comment>
<comment type="similarity">
    <text evidence="2">Belongs to the SusD family.</text>
</comment>
<name>A0A921FFB9_9BACT</name>
<gene>
    <name evidence="9" type="ORF">K8U81_11470</name>
</gene>
<feature type="domain" description="SusD-like N-terminal" evidence="8">
    <location>
        <begin position="74"/>
        <end position="226"/>
    </location>
</feature>
<dbReference type="SUPFAM" id="SSF48452">
    <property type="entry name" value="TPR-like"/>
    <property type="match status" value="1"/>
</dbReference>
<proteinExistence type="inferred from homology"/>
<dbReference type="PROSITE" id="PS51257">
    <property type="entry name" value="PROKAR_LIPOPROTEIN"/>
    <property type="match status" value="1"/>
</dbReference>
<dbReference type="InterPro" id="IPR012944">
    <property type="entry name" value="SusD_RagB_dom"/>
</dbReference>
<dbReference type="InterPro" id="IPR033985">
    <property type="entry name" value="SusD-like_N"/>
</dbReference>
<evidence type="ECO:0000313" key="9">
    <source>
        <dbReference type="EMBL" id="HJF08781.1"/>
    </source>
</evidence>
<keyword evidence="5" id="KW-0998">Cell outer membrane</keyword>
<accession>A0A921FFB9</accession>
<feature type="signal peptide" evidence="6">
    <location>
        <begin position="1"/>
        <end position="22"/>
    </location>
</feature>